<evidence type="ECO:0000313" key="2">
    <source>
        <dbReference type="Proteomes" id="UP000784294"/>
    </source>
</evidence>
<comment type="caution">
    <text evidence="1">The sequence shown here is derived from an EMBL/GenBank/DDBJ whole genome shotgun (WGS) entry which is preliminary data.</text>
</comment>
<dbReference type="EMBL" id="CAAALY010036840">
    <property type="protein sequence ID" value="VEL18401.1"/>
    <property type="molecule type" value="Genomic_DNA"/>
</dbReference>
<keyword evidence="2" id="KW-1185">Reference proteome</keyword>
<accession>A0A448WRI2</accession>
<gene>
    <name evidence="1" type="ORF">PXEA_LOCUS11841</name>
</gene>
<dbReference type="AlphaFoldDB" id="A0A448WRI2"/>
<sequence>MAYAILRRVTLPANFTVSMWIRPEVNEGTLLSVRREAKEGYLQLRLVAA</sequence>
<proteinExistence type="predicted"/>
<evidence type="ECO:0000313" key="1">
    <source>
        <dbReference type="EMBL" id="VEL18401.1"/>
    </source>
</evidence>
<protein>
    <submittedName>
        <fullName evidence="1">Uncharacterized protein</fullName>
    </submittedName>
</protein>
<reference evidence="1" key="1">
    <citation type="submission" date="2018-11" db="EMBL/GenBank/DDBJ databases">
        <authorList>
            <consortium name="Pathogen Informatics"/>
        </authorList>
    </citation>
    <scope>NUCLEOTIDE SEQUENCE</scope>
</reference>
<organism evidence="1 2">
    <name type="scientific">Protopolystoma xenopodis</name>
    <dbReference type="NCBI Taxonomy" id="117903"/>
    <lineage>
        <taxon>Eukaryota</taxon>
        <taxon>Metazoa</taxon>
        <taxon>Spiralia</taxon>
        <taxon>Lophotrochozoa</taxon>
        <taxon>Platyhelminthes</taxon>
        <taxon>Monogenea</taxon>
        <taxon>Polyopisthocotylea</taxon>
        <taxon>Polystomatidea</taxon>
        <taxon>Polystomatidae</taxon>
        <taxon>Protopolystoma</taxon>
    </lineage>
</organism>
<dbReference type="Proteomes" id="UP000784294">
    <property type="component" value="Unassembled WGS sequence"/>
</dbReference>
<feature type="non-terminal residue" evidence="1">
    <location>
        <position position="49"/>
    </location>
</feature>
<name>A0A448WRI2_9PLAT</name>